<dbReference type="EMBL" id="JBHTCP010000050">
    <property type="protein sequence ID" value="MFC7373146.1"/>
    <property type="molecule type" value="Genomic_DNA"/>
</dbReference>
<comment type="caution">
    <text evidence="7">The sequence shown here is derived from an EMBL/GenBank/DDBJ whole genome shotgun (WGS) entry which is preliminary data.</text>
</comment>
<feature type="transmembrane region" description="Helical" evidence="6">
    <location>
        <begin position="32"/>
        <end position="52"/>
    </location>
</feature>
<comment type="subcellular location">
    <subcellularLocation>
        <location evidence="1">Membrane</location>
        <topology evidence="1">Multi-pass membrane protein</topology>
    </subcellularLocation>
</comment>
<keyword evidence="3 6" id="KW-1133">Transmembrane helix</keyword>
<proteinExistence type="inferred from homology"/>
<evidence type="ECO:0000256" key="1">
    <source>
        <dbReference type="ARBA" id="ARBA00004141"/>
    </source>
</evidence>
<accession>A0ABW2NRQ5</accession>
<name>A0ABW2NRQ5_9BACL</name>
<dbReference type="RefSeq" id="WP_379750778.1">
    <property type="nucleotide sequence ID" value="NZ_JBHTCP010000050.1"/>
</dbReference>
<keyword evidence="4 6" id="KW-0472">Membrane</keyword>
<evidence type="ECO:0000313" key="7">
    <source>
        <dbReference type="EMBL" id="MFC7373146.1"/>
    </source>
</evidence>
<sequence length="136" mass="14478">MMKKTPAFLFIGTSTGAGTIFSINGGNMGDLFYVLMFFMVLDYITGLAAALIEGKLSSKEGFKGIFSKAAIMAIVAGAHVTGGILRMPFMVEAVIFFYLGNELLSILENAGRLHVPIPDVIVKAIELLKGKNGGTK</sequence>
<evidence type="ECO:0000256" key="2">
    <source>
        <dbReference type="ARBA" id="ARBA00022692"/>
    </source>
</evidence>
<evidence type="ECO:0000256" key="5">
    <source>
        <dbReference type="ARBA" id="ARBA00023600"/>
    </source>
</evidence>
<protein>
    <submittedName>
        <fullName evidence="7">Holin family protein</fullName>
    </submittedName>
</protein>
<evidence type="ECO:0000256" key="4">
    <source>
        <dbReference type="ARBA" id="ARBA00023136"/>
    </source>
</evidence>
<reference evidence="8" key="1">
    <citation type="journal article" date="2019" name="Int. J. Syst. Evol. Microbiol.">
        <title>The Global Catalogue of Microorganisms (GCM) 10K type strain sequencing project: providing services to taxonomists for standard genome sequencing and annotation.</title>
        <authorList>
            <consortium name="The Broad Institute Genomics Platform"/>
            <consortium name="The Broad Institute Genome Sequencing Center for Infectious Disease"/>
            <person name="Wu L."/>
            <person name="Ma J."/>
        </authorList>
    </citation>
    <scope>NUCLEOTIDE SEQUENCE [LARGE SCALE GENOMIC DNA]</scope>
    <source>
        <strain evidence="8">NBRC 106396</strain>
    </source>
</reference>
<evidence type="ECO:0000256" key="3">
    <source>
        <dbReference type="ARBA" id="ARBA00022989"/>
    </source>
</evidence>
<gene>
    <name evidence="7" type="ORF">ACFQPF_16010</name>
</gene>
<feature type="transmembrane region" description="Helical" evidence="6">
    <location>
        <begin position="73"/>
        <end position="99"/>
    </location>
</feature>
<dbReference type="Proteomes" id="UP001596549">
    <property type="component" value="Unassembled WGS sequence"/>
</dbReference>
<dbReference type="Pfam" id="PF05105">
    <property type="entry name" value="Phage_holin_4_1"/>
    <property type="match status" value="1"/>
</dbReference>
<keyword evidence="2 6" id="KW-0812">Transmembrane</keyword>
<evidence type="ECO:0000313" key="8">
    <source>
        <dbReference type="Proteomes" id="UP001596549"/>
    </source>
</evidence>
<dbReference type="NCBIfam" id="TIGR01593">
    <property type="entry name" value="holin_tox_secr"/>
    <property type="match status" value="1"/>
</dbReference>
<keyword evidence="8" id="KW-1185">Reference proteome</keyword>
<evidence type="ECO:0000256" key="6">
    <source>
        <dbReference type="SAM" id="Phobius"/>
    </source>
</evidence>
<organism evidence="7 8">
    <name type="scientific">Fictibacillus iocasae</name>
    <dbReference type="NCBI Taxonomy" id="2715437"/>
    <lineage>
        <taxon>Bacteria</taxon>
        <taxon>Bacillati</taxon>
        <taxon>Bacillota</taxon>
        <taxon>Bacilli</taxon>
        <taxon>Bacillales</taxon>
        <taxon>Fictibacillaceae</taxon>
        <taxon>Fictibacillus</taxon>
    </lineage>
</organism>
<dbReference type="InterPro" id="IPR006480">
    <property type="entry name" value="Phage_holin_4_1"/>
</dbReference>
<comment type="similarity">
    <text evidence="5">Belongs to the bacteriophage holin family. Cp-1 holin subfamily.</text>
</comment>